<dbReference type="AlphaFoldDB" id="A0A6G5AD07"/>
<dbReference type="InterPro" id="IPR036397">
    <property type="entry name" value="RNaseH_sf"/>
</dbReference>
<feature type="region of interest" description="Disordered" evidence="1">
    <location>
        <begin position="1"/>
        <end position="30"/>
    </location>
</feature>
<dbReference type="InterPro" id="IPR012337">
    <property type="entry name" value="RNaseH-like_sf"/>
</dbReference>
<organism evidence="2">
    <name type="scientific">Rhipicephalus microplus</name>
    <name type="common">Cattle tick</name>
    <name type="synonym">Boophilus microplus</name>
    <dbReference type="NCBI Taxonomy" id="6941"/>
    <lineage>
        <taxon>Eukaryota</taxon>
        <taxon>Metazoa</taxon>
        <taxon>Ecdysozoa</taxon>
        <taxon>Arthropoda</taxon>
        <taxon>Chelicerata</taxon>
        <taxon>Arachnida</taxon>
        <taxon>Acari</taxon>
        <taxon>Parasitiformes</taxon>
        <taxon>Ixodida</taxon>
        <taxon>Ixodoidea</taxon>
        <taxon>Ixodidae</taxon>
        <taxon>Rhipicephalinae</taxon>
        <taxon>Rhipicephalus</taxon>
        <taxon>Boophilus</taxon>
    </lineage>
</organism>
<dbReference type="EMBL" id="GIKN01005644">
    <property type="protein sequence ID" value="NIE47917.1"/>
    <property type="molecule type" value="Transcribed_RNA"/>
</dbReference>
<proteinExistence type="predicted"/>
<sequence>MLSVAPLPSNMDKHTHESRRQARTRTLERQHGSRPGVFYVDIAGPSPTGFYTASVVHREKHVNGLSFRAQNPERAEEVAIALAAADPNSKVIITDSRKACAHYLVGEISPLASQILKRALADPAPKRIVWAPGHQGLRGNEAADAAARALTHRAPHLGSYDSEANTPLLRFKEILTYYRDTHRLYPAPDERGLSKGGRANSKAPADRYSTLVLTTT</sequence>
<evidence type="ECO:0000256" key="1">
    <source>
        <dbReference type="SAM" id="MobiDB-lite"/>
    </source>
</evidence>
<accession>A0A6G5AD07</accession>
<dbReference type="GO" id="GO:0003676">
    <property type="term" value="F:nucleic acid binding"/>
    <property type="evidence" value="ECO:0007669"/>
    <property type="project" value="InterPro"/>
</dbReference>
<evidence type="ECO:0000313" key="2">
    <source>
        <dbReference type="EMBL" id="NIE47917.1"/>
    </source>
</evidence>
<feature type="region of interest" description="Disordered" evidence="1">
    <location>
        <begin position="188"/>
        <end position="216"/>
    </location>
</feature>
<name>A0A6G5AD07_RHIMP</name>
<dbReference type="OrthoDB" id="6497161at2759"/>
<protein>
    <submittedName>
        <fullName evidence="2">Putative tick transposon</fullName>
    </submittedName>
</protein>
<feature type="compositionally biased region" description="Basic and acidic residues" evidence="1">
    <location>
        <begin position="11"/>
        <end position="30"/>
    </location>
</feature>
<dbReference type="SUPFAM" id="SSF53098">
    <property type="entry name" value="Ribonuclease H-like"/>
    <property type="match status" value="1"/>
</dbReference>
<reference evidence="2" key="1">
    <citation type="submission" date="2020-03" db="EMBL/GenBank/DDBJ databases">
        <title>A transcriptome and proteome of the tick Rhipicephalus microplus shaped by the genetic composition of its hosts and developmental stage.</title>
        <authorList>
            <person name="Garcia G.R."/>
            <person name="Ribeiro J.M.C."/>
            <person name="Maruyama S.R."/>
            <person name="Gardinasse L.G."/>
            <person name="Nelson K."/>
            <person name="Ferreira B.R."/>
            <person name="Andrade T.G."/>
            <person name="Santos I.K.F.M."/>
        </authorList>
    </citation>
    <scope>NUCLEOTIDE SEQUENCE</scope>
    <source>
        <strain evidence="2">NSGR</strain>
        <tissue evidence="2">Salivary glands</tissue>
    </source>
</reference>
<dbReference type="VEuPathDB" id="VectorBase:LOC119171514"/>
<dbReference type="Gene3D" id="3.30.420.10">
    <property type="entry name" value="Ribonuclease H-like superfamily/Ribonuclease H"/>
    <property type="match status" value="1"/>
</dbReference>